<keyword evidence="3" id="KW-1185">Reference proteome</keyword>
<sequence length="297" mass="34482">MYKTHKRQRFDLNNLYTNVITKYMSPWLTAASKIYDKHIRVGEPFPVFSSAHMLELKLLCRHYIIHFRITRYIKEVAESESIKWVLRPGKPSLQWVTIPCSGLASHSITPDVLKDNNSKPSMHLGYWEIFQHLIRVSRNSDLPDHVDLFIWDDDFPLLEPSREYHFSPLRMLVGHMQQISIPPPVLIYCNKANKLVFKVSRADKCDEFWYDLLRPGIDFVPVAHDMHDLLSKLIHFRAHPAEALQIANSGLKRVSFLLRADIWPRYATGILRALAALQTKPDSPEEQRMASLGLTSE</sequence>
<evidence type="ECO:0000313" key="1">
    <source>
        <dbReference type="EMBL" id="CAF1588802.1"/>
    </source>
</evidence>
<dbReference type="OrthoDB" id="541052at2759"/>
<dbReference type="EMBL" id="CAJOBC010099325">
    <property type="protein sequence ID" value="CAF4460034.1"/>
    <property type="molecule type" value="Genomic_DNA"/>
</dbReference>
<name>A0A815ZUG3_9BILA</name>
<proteinExistence type="predicted"/>
<organism evidence="1 3">
    <name type="scientific">Didymodactylos carnosus</name>
    <dbReference type="NCBI Taxonomy" id="1234261"/>
    <lineage>
        <taxon>Eukaryota</taxon>
        <taxon>Metazoa</taxon>
        <taxon>Spiralia</taxon>
        <taxon>Gnathifera</taxon>
        <taxon>Rotifera</taxon>
        <taxon>Eurotatoria</taxon>
        <taxon>Bdelloidea</taxon>
        <taxon>Philodinida</taxon>
        <taxon>Philodinidae</taxon>
        <taxon>Didymodactylos</taxon>
    </lineage>
</organism>
<dbReference type="Proteomes" id="UP000663829">
    <property type="component" value="Unassembled WGS sequence"/>
</dbReference>
<protein>
    <submittedName>
        <fullName evidence="1">Uncharacterized protein</fullName>
    </submittedName>
</protein>
<gene>
    <name evidence="1" type="ORF">GPM918_LOCUS41615</name>
    <name evidence="2" type="ORF">SRO942_LOCUS42700</name>
</gene>
<accession>A0A815ZUG3</accession>
<dbReference type="EMBL" id="CAJNOQ010033207">
    <property type="protein sequence ID" value="CAF1588802.1"/>
    <property type="molecule type" value="Genomic_DNA"/>
</dbReference>
<reference evidence="1" key="1">
    <citation type="submission" date="2021-02" db="EMBL/GenBank/DDBJ databases">
        <authorList>
            <person name="Nowell W R."/>
        </authorList>
    </citation>
    <scope>NUCLEOTIDE SEQUENCE</scope>
</reference>
<dbReference type="AlphaFoldDB" id="A0A815ZUG3"/>
<evidence type="ECO:0000313" key="2">
    <source>
        <dbReference type="EMBL" id="CAF4460034.1"/>
    </source>
</evidence>
<dbReference type="Proteomes" id="UP000681722">
    <property type="component" value="Unassembled WGS sequence"/>
</dbReference>
<evidence type="ECO:0000313" key="3">
    <source>
        <dbReference type="Proteomes" id="UP000663829"/>
    </source>
</evidence>
<comment type="caution">
    <text evidence="1">The sequence shown here is derived from an EMBL/GenBank/DDBJ whole genome shotgun (WGS) entry which is preliminary data.</text>
</comment>
<feature type="non-terminal residue" evidence="1">
    <location>
        <position position="1"/>
    </location>
</feature>